<dbReference type="NCBIfam" id="TIGR02118">
    <property type="entry name" value="EthD family reductase"/>
    <property type="match status" value="1"/>
</dbReference>
<dbReference type="RefSeq" id="WP_275417774.1">
    <property type="nucleotide sequence ID" value="NZ_CP106878.1"/>
</dbReference>
<proteinExistence type="predicted"/>
<dbReference type="Gene3D" id="3.30.70.100">
    <property type="match status" value="1"/>
</dbReference>
<evidence type="ECO:0000313" key="2">
    <source>
        <dbReference type="EMBL" id="WAA09992.1"/>
    </source>
</evidence>
<dbReference type="PANTHER" id="PTHR40260:SF2">
    <property type="entry name" value="BLR8190 PROTEIN"/>
    <property type="match status" value="1"/>
</dbReference>
<keyword evidence="3" id="KW-1185">Reference proteome</keyword>
<dbReference type="Pfam" id="PF07110">
    <property type="entry name" value="EthD"/>
    <property type="match status" value="1"/>
</dbReference>
<organism evidence="2 3">
    <name type="scientific">Fervidibacillus albus</name>
    <dbReference type="NCBI Taxonomy" id="2980026"/>
    <lineage>
        <taxon>Bacteria</taxon>
        <taxon>Bacillati</taxon>
        <taxon>Bacillota</taxon>
        <taxon>Bacilli</taxon>
        <taxon>Bacillales</taxon>
        <taxon>Bacillaceae</taxon>
        <taxon>Fervidibacillus</taxon>
    </lineage>
</organism>
<dbReference type="Proteomes" id="UP001164718">
    <property type="component" value="Chromosome"/>
</dbReference>
<dbReference type="GO" id="GO:0016491">
    <property type="term" value="F:oxidoreductase activity"/>
    <property type="evidence" value="ECO:0007669"/>
    <property type="project" value="InterPro"/>
</dbReference>
<dbReference type="InterPro" id="IPR009799">
    <property type="entry name" value="EthD_dom"/>
</dbReference>
<evidence type="ECO:0000259" key="1">
    <source>
        <dbReference type="Pfam" id="PF07110"/>
    </source>
</evidence>
<dbReference type="KEGG" id="faf:OE104_01050"/>
<dbReference type="InterPro" id="IPR011008">
    <property type="entry name" value="Dimeric_a/b-barrel"/>
</dbReference>
<dbReference type="AlphaFoldDB" id="A0A9E8RXW6"/>
<dbReference type="SUPFAM" id="SSF54909">
    <property type="entry name" value="Dimeric alpha+beta barrel"/>
    <property type="match status" value="1"/>
</dbReference>
<gene>
    <name evidence="2" type="ORF">OE104_01050</name>
</gene>
<sequence>MYKMIALFKQPSDPVRFDDYYFHVHIPLTKKIPGLKDINITKFKKGSPYYLMCEMVYESKEAFKVASQTPESKESGKDVMNFAGNLVTFLFGEDVDDGK</sequence>
<reference evidence="2" key="1">
    <citation type="submission" date="2022-09" db="EMBL/GenBank/DDBJ databases">
        <title>Complete Genomes of Fervidibacillus albus and Fervidibacillus halotolerans isolated from tidal flat sediments.</title>
        <authorList>
            <person name="Kwon K.K."/>
            <person name="Yang S.-H."/>
            <person name="Park M.J."/>
            <person name="Oh H.-M."/>
        </authorList>
    </citation>
    <scope>NUCLEOTIDE SEQUENCE</scope>
    <source>
        <strain evidence="2">MEBiC13591</strain>
    </source>
</reference>
<dbReference type="PANTHER" id="PTHR40260">
    <property type="entry name" value="BLR8190 PROTEIN"/>
    <property type="match status" value="1"/>
</dbReference>
<feature type="domain" description="EthD" evidence="1">
    <location>
        <begin position="10"/>
        <end position="83"/>
    </location>
</feature>
<accession>A0A9E8RXW6</accession>
<evidence type="ECO:0000313" key="3">
    <source>
        <dbReference type="Proteomes" id="UP001164718"/>
    </source>
</evidence>
<protein>
    <submittedName>
        <fullName evidence="2">EthD family reductase</fullName>
    </submittedName>
</protein>
<name>A0A9E8RXW6_9BACI</name>
<dbReference type="EMBL" id="CP106878">
    <property type="protein sequence ID" value="WAA09992.1"/>
    <property type="molecule type" value="Genomic_DNA"/>
</dbReference>